<feature type="domain" description="ABC transporter" evidence="9">
    <location>
        <begin position="5"/>
        <end position="241"/>
    </location>
</feature>
<evidence type="ECO:0000256" key="5">
    <source>
        <dbReference type="ARBA" id="ARBA00022741"/>
    </source>
</evidence>
<dbReference type="PANTHER" id="PTHR43790:SF4">
    <property type="entry name" value="GUANOSINE IMPORT ATP-BINDING PROTEIN NUPO"/>
    <property type="match status" value="1"/>
</dbReference>
<name>A0A6P1MEA6_9FIRM</name>
<keyword evidence="4" id="KW-0677">Repeat</keyword>
<evidence type="ECO:0000256" key="1">
    <source>
        <dbReference type="ARBA" id="ARBA00004202"/>
    </source>
</evidence>
<dbReference type="Proteomes" id="UP000463883">
    <property type="component" value="Chromosome"/>
</dbReference>
<dbReference type="InterPro" id="IPR050107">
    <property type="entry name" value="ABC_carbohydrate_import_ATPase"/>
</dbReference>
<dbReference type="InterPro" id="IPR003593">
    <property type="entry name" value="AAA+_ATPase"/>
</dbReference>
<dbReference type="PROSITE" id="PS00211">
    <property type="entry name" value="ABC_TRANSPORTER_1"/>
    <property type="match status" value="1"/>
</dbReference>
<feature type="domain" description="ABC transporter" evidence="9">
    <location>
        <begin position="258"/>
        <end position="504"/>
    </location>
</feature>
<evidence type="ECO:0000256" key="3">
    <source>
        <dbReference type="ARBA" id="ARBA00022475"/>
    </source>
</evidence>
<keyword evidence="3" id="KW-1003">Cell membrane</keyword>
<dbReference type="SUPFAM" id="SSF52540">
    <property type="entry name" value="P-loop containing nucleoside triphosphate hydrolases"/>
    <property type="match status" value="2"/>
</dbReference>
<comment type="subcellular location">
    <subcellularLocation>
        <location evidence="1">Cell membrane</location>
        <topology evidence="1">Peripheral membrane protein</topology>
    </subcellularLocation>
</comment>
<accession>A0A6P1MEA6</accession>
<evidence type="ECO:0000256" key="4">
    <source>
        <dbReference type="ARBA" id="ARBA00022737"/>
    </source>
</evidence>
<dbReference type="CDD" id="cd03215">
    <property type="entry name" value="ABC_Carb_Monos_II"/>
    <property type="match status" value="1"/>
</dbReference>
<protein>
    <submittedName>
        <fullName evidence="10">ATP-binding cassette domain-containing protein</fullName>
    </submittedName>
</protein>
<keyword evidence="6 10" id="KW-0067">ATP-binding</keyword>
<keyword evidence="5" id="KW-0547">Nucleotide-binding</keyword>
<evidence type="ECO:0000256" key="2">
    <source>
        <dbReference type="ARBA" id="ARBA00022448"/>
    </source>
</evidence>
<organism evidence="10 11">
    <name type="scientific">Aminipila terrae</name>
    <dbReference type="NCBI Taxonomy" id="2697030"/>
    <lineage>
        <taxon>Bacteria</taxon>
        <taxon>Bacillati</taxon>
        <taxon>Bacillota</taxon>
        <taxon>Clostridia</taxon>
        <taxon>Peptostreptococcales</taxon>
        <taxon>Anaerovoracaceae</taxon>
        <taxon>Aminipila</taxon>
    </lineage>
</organism>
<dbReference type="Pfam" id="PF00005">
    <property type="entry name" value="ABC_tran"/>
    <property type="match status" value="2"/>
</dbReference>
<dbReference type="InterPro" id="IPR003439">
    <property type="entry name" value="ABC_transporter-like_ATP-bd"/>
</dbReference>
<reference evidence="10 11" key="1">
    <citation type="submission" date="2020-01" db="EMBL/GenBank/DDBJ databases">
        <title>Genomic analysis of Aminipila sp. CBA3637.</title>
        <authorList>
            <person name="Kim Y.B."/>
            <person name="Roh S.W."/>
        </authorList>
    </citation>
    <scope>NUCLEOTIDE SEQUENCE [LARGE SCALE GENOMIC DNA]</scope>
    <source>
        <strain evidence="10 11">CBA3637</strain>
    </source>
</reference>
<dbReference type="Gene3D" id="3.40.50.300">
    <property type="entry name" value="P-loop containing nucleotide triphosphate hydrolases"/>
    <property type="match status" value="2"/>
</dbReference>
<gene>
    <name evidence="10" type="ORF">Ami3637_07325</name>
</gene>
<evidence type="ECO:0000256" key="8">
    <source>
        <dbReference type="ARBA" id="ARBA00023136"/>
    </source>
</evidence>
<evidence type="ECO:0000313" key="11">
    <source>
        <dbReference type="Proteomes" id="UP000463883"/>
    </source>
</evidence>
<keyword evidence="11" id="KW-1185">Reference proteome</keyword>
<dbReference type="GO" id="GO:0005524">
    <property type="term" value="F:ATP binding"/>
    <property type="evidence" value="ECO:0007669"/>
    <property type="project" value="UniProtKB-KW"/>
</dbReference>
<dbReference type="AlphaFoldDB" id="A0A6P1MEA6"/>
<keyword evidence="7" id="KW-1278">Translocase</keyword>
<proteinExistence type="predicted"/>
<dbReference type="InterPro" id="IPR017871">
    <property type="entry name" value="ABC_transporter-like_CS"/>
</dbReference>
<dbReference type="PROSITE" id="PS50893">
    <property type="entry name" value="ABC_TRANSPORTER_2"/>
    <property type="match status" value="2"/>
</dbReference>
<sequence>MAELLEMREISKVYGNGVYANQRISFSIRKGEIHALVGENGAGKSTLMKILFGLEKPDHGELILEGETQNFQSPQDAMAKGIGMVHQHFMLVESFSVRENIALGYEPVKNGFIDKKQANEKVLELSKKFNMKINPDSIVRELPVGLKQKVEILKALYRGAKILILDEPTAVLTPQETTELFTQLKHLKDQGFTVIFITHKLREVKEISDRISVMRSGKMITTVNTVDVSEAEISALMMGTQYSSVLEKSPAKPTECILQVDNIKHVDSDKKAVVDGISFTVRAGEIMGIAGVEGNGQNELVELITNLRKLDSGKITMFDTDTKGKHIRKLRELGLAYIPSDRMTLGITKQLSIEDNLITTKLKSPDIYNKFKLLNPKAIRKLSQKLVKEYLIKCKSPLTEVEMLSGGNMQKVVVAREFTQENVKLIIAEQPTRGIDVGAAKFIHEKLVELRDAGCAVLLISADLEELYKLSDSILVIYDGKLSAYFQDPSKISEQELGKYMLGVETQSDEEIRRACHA</sequence>
<dbReference type="InterPro" id="IPR027417">
    <property type="entry name" value="P-loop_NTPase"/>
</dbReference>
<dbReference type="FunFam" id="3.40.50.300:FF:000127">
    <property type="entry name" value="Ribose import ATP-binding protein RbsA"/>
    <property type="match status" value="1"/>
</dbReference>
<dbReference type="RefSeq" id="WP_162362006.1">
    <property type="nucleotide sequence ID" value="NZ_CP047591.1"/>
</dbReference>
<dbReference type="CDD" id="cd03216">
    <property type="entry name" value="ABC_Carb_Monos_I"/>
    <property type="match status" value="1"/>
</dbReference>
<evidence type="ECO:0000256" key="6">
    <source>
        <dbReference type="ARBA" id="ARBA00022840"/>
    </source>
</evidence>
<evidence type="ECO:0000256" key="7">
    <source>
        <dbReference type="ARBA" id="ARBA00022967"/>
    </source>
</evidence>
<keyword evidence="2" id="KW-0813">Transport</keyword>
<dbReference type="EMBL" id="CP047591">
    <property type="protein sequence ID" value="QHI72237.1"/>
    <property type="molecule type" value="Genomic_DNA"/>
</dbReference>
<keyword evidence="8" id="KW-0472">Membrane</keyword>
<dbReference type="GO" id="GO:0005886">
    <property type="term" value="C:plasma membrane"/>
    <property type="evidence" value="ECO:0007669"/>
    <property type="project" value="UniProtKB-SubCell"/>
</dbReference>
<evidence type="ECO:0000313" key="10">
    <source>
        <dbReference type="EMBL" id="QHI72237.1"/>
    </source>
</evidence>
<dbReference type="KEGG" id="amic:Ami3637_07325"/>
<dbReference type="SMART" id="SM00382">
    <property type="entry name" value="AAA"/>
    <property type="match status" value="1"/>
</dbReference>
<evidence type="ECO:0000259" key="9">
    <source>
        <dbReference type="PROSITE" id="PS50893"/>
    </source>
</evidence>
<dbReference type="PANTHER" id="PTHR43790">
    <property type="entry name" value="CARBOHYDRATE TRANSPORT ATP-BINDING PROTEIN MG119-RELATED"/>
    <property type="match status" value="1"/>
</dbReference>
<dbReference type="GO" id="GO:0016887">
    <property type="term" value="F:ATP hydrolysis activity"/>
    <property type="evidence" value="ECO:0007669"/>
    <property type="project" value="InterPro"/>
</dbReference>